<evidence type="ECO:0000256" key="5">
    <source>
        <dbReference type="ARBA" id="ARBA00022741"/>
    </source>
</evidence>
<dbReference type="InterPro" id="IPR003439">
    <property type="entry name" value="ABC_transporter-like_ATP-bd"/>
</dbReference>
<keyword evidence="2" id="KW-0813">Transport</keyword>
<dbReference type="Pfam" id="PF00005">
    <property type="entry name" value="ABC_tran"/>
    <property type="match status" value="1"/>
</dbReference>
<keyword evidence="7" id="KW-0408">Iron</keyword>
<evidence type="ECO:0000256" key="7">
    <source>
        <dbReference type="ARBA" id="ARBA00023004"/>
    </source>
</evidence>
<comment type="caution">
    <text evidence="11">The sequence shown here is derived from an EMBL/GenBank/DDBJ whole genome shotgun (WGS) entry which is preliminary data.</text>
</comment>
<keyword evidence="9" id="KW-0472">Membrane</keyword>
<dbReference type="InterPro" id="IPR051535">
    <property type="entry name" value="Siderophore_ABC-ATPase"/>
</dbReference>
<keyword evidence="12" id="KW-1185">Reference proteome</keyword>
<dbReference type="InterPro" id="IPR003593">
    <property type="entry name" value="AAA+_ATPase"/>
</dbReference>
<keyword evidence="3" id="KW-1003">Cell membrane</keyword>
<reference evidence="12" key="1">
    <citation type="submission" date="2023-07" db="EMBL/GenBank/DDBJ databases">
        <title>Isolating and identifying novel microbial strains from the Mariana Trench.</title>
        <authorList>
            <person name="Fu H."/>
        </authorList>
    </citation>
    <scope>NUCLEOTIDE SEQUENCE [LARGE SCALE GENOMIC DNA]</scope>
    <source>
        <strain evidence="12">T-y2</strain>
    </source>
</reference>
<evidence type="ECO:0000259" key="10">
    <source>
        <dbReference type="PROSITE" id="PS50893"/>
    </source>
</evidence>
<evidence type="ECO:0000256" key="1">
    <source>
        <dbReference type="ARBA" id="ARBA00004202"/>
    </source>
</evidence>
<evidence type="ECO:0000256" key="6">
    <source>
        <dbReference type="ARBA" id="ARBA00022840"/>
    </source>
</evidence>
<feature type="domain" description="ABC transporter" evidence="10">
    <location>
        <begin position="10"/>
        <end position="246"/>
    </location>
</feature>
<dbReference type="SUPFAM" id="SSF52540">
    <property type="entry name" value="P-loop containing nucleoside triphosphate hydrolases"/>
    <property type="match status" value="1"/>
</dbReference>
<keyword evidence="6 11" id="KW-0067">ATP-binding</keyword>
<protein>
    <submittedName>
        <fullName evidence="11">ABC transporter ATP-binding protein</fullName>
    </submittedName>
</protein>
<dbReference type="Proteomes" id="UP001182991">
    <property type="component" value="Unassembled WGS sequence"/>
</dbReference>
<dbReference type="PANTHER" id="PTHR42771:SF2">
    <property type="entry name" value="IRON(3+)-HYDROXAMATE IMPORT ATP-BINDING PROTEIN FHUC"/>
    <property type="match status" value="1"/>
</dbReference>
<dbReference type="EMBL" id="JAVRBG010000016">
    <property type="protein sequence ID" value="MDT0295651.1"/>
    <property type="molecule type" value="Genomic_DNA"/>
</dbReference>
<dbReference type="SMART" id="SM00382">
    <property type="entry name" value="AAA"/>
    <property type="match status" value="1"/>
</dbReference>
<dbReference type="Gene3D" id="3.40.50.300">
    <property type="entry name" value="P-loop containing nucleotide triphosphate hydrolases"/>
    <property type="match status" value="1"/>
</dbReference>
<dbReference type="GO" id="GO:0005524">
    <property type="term" value="F:ATP binding"/>
    <property type="evidence" value="ECO:0007669"/>
    <property type="project" value="UniProtKB-KW"/>
</dbReference>
<evidence type="ECO:0000313" key="12">
    <source>
        <dbReference type="Proteomes" id="UP001182991"/>
    </source>
</evidence>
<dbReference type="PROSITE" id="PS50893">
    <property type="entry name" value="ABC_TRANSPORTER_2"/>
    <property type="match status" value="1"/>
</dbReference>
<evidence type="ECO:0000256" key="3">
    <source>
        <dbReference type="ARBA" id="ARBA00022475"/>
    </source>
</evidence>
<dbReference type="RefSeq" id="WP_311402580.1">
    <property type="nucleotide sequence ID" value="NZ_JAVRBG010000016.1"/>
</dbReference>
<evidence type="ECO:0000313" key="11">
    <source>
        <dbReference type="EMBL" id="MDT0295651.1"/>
    </source>
</evidence>
<dbReference type="InterPro" id="IPR027417">
    <property type="entry name" value="P-loop_NTPase"/>
</dbReference>
<name>A0ABU2KLQ7_9FLAO</name>
<evidence type="ECO:0000256" key="4">
    <source>
        <dbReference type="ARBA" id="ARBA00022496"/>
    </source>
</evidence>
<keyword evidence="4" id="KW-0410">Iron transport</keyword>
<keyword evidence="5" id="KW-0547">Nucleotide-binding</keyword>
<evidence type="ECO:0000256" key="8">
    <source>
        <dbReference type="ARBA" id="ARBA00023065"/>
    </source>
</evidence>
<evidence type="ECO:0000256" key="9">
    <source>
        <dbReference type="ARBA" id="ARBA00023136"/>
    </source>
</evidence>
<evidence type="ECO:0000256" key="2">
    <source>
        <dbReference type="ARBA" id="ARBA00022448"/>
    </source>
</evidence>
<dbReference type="PANTHER" id="PTHR42771">
    <property type="entry name" value="IRON(3+)-HYDROXAMATE IMPORT ATP-BINDING PROTEIN FHUC"/>
    <property type="match status" value="1"/>
</dbReference>
<organism evidence="11 12">
    <name type="scientific">Mesonia ostreae</name>
    <dbReference type="NCBI Taxonomy" id="861110"/>
    <lineage>
        <taxon>Bacteria</taxon>
        <taxon>Pseudomonadati</taxon>
        <taxon>Bacteroidota</taxon>
        <taxon>Flavobacteriia</taxon>
        <taxon>Flavobacteriales</taxon>
        <taxon>Flavobacteriaceae</taxon>
        <taxon>Mesonia</taxon>
    </lineage>
</organism>
<proteinExistence type="predicted"/>
<sequence>MKKQTSTSILTTRNLSIGYEDKLVAKNINLNIHPGELIAVIGVNGSGKSTLLKTITKELEPTSGEVFLEDTALEKISAKEISEKISIVLTETHFSKNLSVKELIALGRHPYTNWLGVLSQQDKEAIYNAIELIDLQDLADRKCSSLSDGQLQKVMLARALAQDTPLIILDEPTTHLDLYHKAFVLKLLKKLSKTTQKAIVFATHEIDLALQLCDQIILINDGKVFQQTPEELIKQKHLEHLFPSDLIQFDAVSKSFKIKS</sequence>
<accession>A0ABU2KLQ7</accession>
<keyword evidence="8" id="KW-0406">Ion transport</keyword>
<dbReference type="CDD" id="cd03214">
    <property type="entry name" value="ABC_Iron-Siderophores_B12_Hemin"/>
    <property type="match status" value="1"/>
</dbReference>
<gene>
    <name evidence="11" type="ORF">RLT85_13525</name>
</gene>
<comment type="subcellular location">
    <subcellularLocation>
        <location evidence="1">Cell membrane</location>
        <topology evidence="1">Peripheral membrane protein</topology>
    </subcellularLocation>
</comment>